<dbReference type="EMBL" id="BPFZ01000004">
    <property type="protein sequence ID" value="GIU66821.1"/>
    <property type="molecule type" value="Genomic_DNA"/>
</dbReference>
<feature type="domain" description="GFO/IDH/MocA-like oxidoreductase" evidence="2">
    <location>
        <begin position="163"/>
        <end position="237"/>
    </location>
</feature>
<name>A0ABQ4PUX9_9PROT</name>
<dbReference type="Gene3D" id="3.40.50.720">
    <property type="entry name" value="NAD(P)-binding Rossmann-like Domain"/>
    <property type="match status" value="1"/>
</dbReference>
<dbReference type="InterPro" id="IPR051450">
    <property type="entry name" value="Gfo/Idh/MocA_Oxidoreductases"/>
</dbReference>
<proteinExistence type="predicted"/>
<keyword evidence="4" id="KW-1185">Reference proteome</keyword>
<evidence type="ECO:0000259" key="2">
    <source>
        <dbReference type="Pfam" id="PF22725"/>
    </source>
</evidence>
<dbReference type="PANTHER" id="PTHR43377:SF1">
    <property type="entry name" value="BILIVERDIN REDUCTASE A"/>
    <property type="match status" value="1"/>
</dbReference>
<dbReference type="SUPFAM" id="SSF51735">
    <property type="entry name" value="NAD(P)-binding Rossmann-fold domains"/>
    <property type="match status" value="1"/>
</dbReference>
<dbReference type="RefSeq" id="WP_284359461.1">
    <property type="nucleotide sequence ID" value="NZ_BPFZ01000004.1"/>
</dbReference>
<reference evidence="3" key="1">
    <citation type="submission" date="2021-05" db="EMBL/GenBank/DDBJ databases">
        <authorList>
            <person name="Tanabe Y."/>
        </authorList>
    </citation>
    <scope>NUCLEOTIDE SEQUENCE</scope>
    <source>
        <strain evidence="3">BOTRYCO-1</strain>
    </source>
</reference>
<dbReference type="SUPFAM" id="SSF55347">
    <property type="entry name" value="Glyceraldehyde-3-phosphate dehydrogenase-like, C-terminal domain"/>
    <property type="match status" value="1"/>
</dbReference>
<dbReference type="Pfam" id="PF22725">
    <property type="entry name" value="GFO_IDH_MocA_C3"/>
    <property type="match status" value="1"/>
</dbReference>
<evidence type="ECO:0000259" key="1">
    <source>
        <dbReference type="Pfam" id="PF01408"/>
    </source>
</evidence>
<dbReference type="PANTHER" id="PTHR43377">
    <property type="entry name" value="BILIVERDIN REDUCTASE A"/>
    <property type="match status" value="1"/>
</dbReference>
<sequence>MTQLSNKKVRIGVAGAGVFGRNHAKKIISNPRATLVGIFDLHQERAEALAREMGSRAFISLSAILGEVDALVVATPAVAHGGVARAAIDAGKHCLVEKPLAATSADADILCQHAAYRGVILQAGHQERYIFTAMGLFEVKEQPQFMEATRIGLPSNRGADVSVTLDLMIHDIDVARLLFRSEPMDIRAQRLVGRPENPDTVEAVLTFKGGGQARFLASRVAEERDRRMMIGYHKGVVEIDFIAKRFKDEPSFGLYSDFASRIPDPMDAATTDFIAAILNERQVSISGLDGAAAVRIAEAIDHATRT</sequence>
<accession>A0ABQ4PUX9</accession>
<comment type="caution">
    <text evidence="3">The sequence shown here is derived from an EMBL/GenBank/DDBJ whole genome shotgun (WGS) entry which is preliminary data.</text>
</comment>
<dbReference type="Gene3D" id="3.30.360.10">
    <property type="entry name" value="Dihydrodipicolinate Reductase, domain 2"/>
    <property type="match status" value="1"/>
</dbReference>
<dbReference type="Pfam" id="PF01408">
    <property type="entry name" value="GFO_IDH_MocA"/>
    <property type="match status" value="1"/>
</dbReference>
<feature type="domain" description="Gfo/Idh/MocA-like oxidoreductase N-terminal" evidence="1">
    <location>
        <begin position="9"/>
        <end position="125"/>
    </location>
</feature>
<evidence type="ECO:0000313" key="3">
    <source>
        <dbReference type="EMBL" id="GIU66821.1"/>
    </source>
</evidence>
<dbReference type="InterPro" id="IPR036291">
    <property type="entry name" value="NAD(P)-bd_dom_sf"/>
</dbReference>
<dbReference type="InterPro" id="IPR055170">
    <property type="entry name" value="GFO_IDH_MocA-like_dom"/>
</dbReference>
<dbReference type="Proteomes" id="UP001161064">
    <property type="component" value="Unassembled WGS sequence"/>
</dbReference>
<protein>
    <submittedName>
        <fullName evidence="3">Oxidoreductase</fullName>
    </submittedName>
</protein>
<gene>
    <name evidence="3" type="ORF">PsB1_0975</name>
</gene>
<organism evidence="3 4">
    <name type="scientific">Candidatus Phycosocius spiralis</name>
    <dbReference type="NCBI Taxonomy" id="2815099"/>
    <lineage>
        <taxon>Bacteria</taxon>
        <taxon>Pseudomonadati</taxon>
        <taxon>Pseudomonadota</taxon>
        <taxon>Alphaproteobacteria</taxon>
        <taxon>Caulobacterales</taxon>
        <taxon>Caulobacterales incertae sedis</taxon>
        <taxon>Candidatus Phycosocius</taxon>
    </lineage>
</organism>
<dbReference type="InterPro" id="IPR000683">
    <property type="entry name" value="Gfo/Idh/MocA-like_OxRdtase_N"/>
</dbReference>
<reference evidence="3" key="2">
    <citation type="journal article" date="2023" name="ISME Commun">
        <title>Characterization of a bloom-associated alphaproteobacterial lineage, 'Candidatus Phycosocius': insights into freshwater algal-bacterial interactions.</title>
        <authorList>
            <person name="Tanabe Y."/>
            <person name="Yamaguchi H."/>
            <person name="Yoshida M."/>
            <person name="Kai A."/>
            <person name="Okazaki Y."/>
        </authorList>
    </citation>
    <scope>NUCLEOTIDE SEQUENCE</scope>
    <source>
        <strain evidence="3">BOTRYCO-1</strain>
    </source>
</reference>
<evidence type="ECO:0000313" key="4">
    <source>
        <dbReference type="Proteomes" id="UP001161064"/>
    </source>
</evidence>